<evidence type="ECO:0000259" key="8">
    <source>
        <dbReference type="Pfam" id="PF12704"/>
    </source>
</evidence>
<evidence type="ECO:0000256" key="5">
    <source>
        <dbReference type="ARBA" id="ARBA00023136"/>
    </source>
</evidence>
<dbReference type="InterPro" id="IPR003838">
    <property type="entry name" value="ABC3_permease_C"/>
</dbReference>
<dbReference type="EMBL" id="BMZS01000008">
    <property type="protein sequence ID" value="GHD55448.1"/>
    <property type="molecule type" value="Genomic_DNA"/>
</dbReference>
<dbReference type="GO" id="GO:0005886">
    <property type="term" value="C:plasma membrane"/>
    <property type="evidence" value="ECO:0007669"/>
    <property type="project" value="UniProtKB-SubCell"/>
</dbReference>
<keyword evidence="3 6" id="KW-0812">Transmembrane</keyword>
<feature type="transmembrane region" description="Helical" evidence="6">
    <location>
        <begin position="429"/>
        <end position="452"/>
    </location>
</feature>
<dbReference type="PANTHER" id="PTHR30287">
    <property type="entry name" value="MEMBRANE COMPONENT OF PREDICTED ABC SUPERFAMILY METABOLITE UPTAKE TRANSPORTER"/>
    <property type="match status" value="1"/>
</dbReference>
<evidence type="ECO:0000256" key="2">
    <source>
        <dbReference type="ARBA" id="ARBA00022475"/>
    </source>
</evidence>
<feature type="domain" description="ABC3 transporter permease C-terminal" evidence="7">
    <location>
        <begin position="268"/>
        <end position="381"/>
    </location>
</feature>
<dbReference type="AlphaFoldDB" id="A0A919CQQ4"/>
<keyword evidence="10" id="KW-1185">Reference proteome</keyword>
<dbReference type="InterPro" id="IPR038766">
    <property type="entry name" value="Membrane_comp_ABC_pdt"/>
</dbReference>
<comment type="subcellular location">
    <subcellularLocation>
        <location evidence="1">Cell membrane</location>
        <topology evidence="1">Multi-pass membrane protein</topology>
    </subcellularLocation>
</comment>
<dbReference type="RefSeq" id="WP_189991871.1">
    <property type="nucleotide sequence ID" value="NZ_BMZS01000008.1"/>
</dbReference>
<feature type="transmembrane region" description="Helical" evidence="6">
    <location>
        <begin position="809"/>
        <end position="833"/>
    </location>
</feature>
<feature type="transmembrane region" description="Helical" evidence="6">
    <location>
        <begin position="397"/>
        <end position="423"/>
    </location>
</feature>
<reference evidence="9" key="1">
    <citation type="journal article" date="2014" name="Int. J. Syst. Evol. Microbiol.">
        <title>Complete genome sequence of Corynebacterium casei LMG S-19264T (=DSM 44701T), isolated from a smear-ripened cheese.</title>
        <authorList>
            <consortium name="US DOE Joint Genome Institute (JGI-PGF)"/>
            <person name="Walter F."/>
            <person name="Albersmeier A."/>
            <person name="Kalinowski J."/>
            <person name="Ruckert C."/>
        </authorList>
    </citation>
    <scope>NUCLEOTIDE SEQUENCE</scope>
    <source>
        <strain evidence="9">KCTC 42651</strain>
    </source>
</reference>
<keyword evidence="4 6" id="KW-1133">Transmembrane helix</keyword>
<evidence type="ECO:0000256" key="6">
    <source>
        <dbReference type="SAM" id="Phobius"/>
    </source>
</evidence>
<protein>
    <submittedName>
        <fullName evidence="9">Glycosyl transferase family 1</fullName>
    </submittedName>
</protein>
<feature type="domain" description="MacB-like periplasmic core" evidence="8">
    <location>
        <begin position="29"/>
        <end position="196"/>
    </location>
</feature>
<evidence type="ECO:0000259" key="7">
    <source>
        <dbReference type="Pfam" id="PF02687"/>
    </source>
</evidence>
<evidence type="ECO:0000256" key="1">
    <source>
        <dbReference type="ARBA" id="ARBA00004651"/>
    </source>
</evidence>
<dbReference type="InterPro" id="IPR025857">
    <property type="entry name" value="MacB_PCD"/>
</dbReference>
<evidence type="ECO:0000256" key="3">
    <source>
        <dbReference type="ARBA" id="ARBA00022692"/>
    </source>
</evidence>
<keyword evidence="2" id="KW-1003">Cell membrane</keyword>
<feature type="transmembrane region" description="Helical" evidence="6">
    <location>
        <begin position="772"/>
        <end position="794"/>
    </location>
</feature>
<dbReference type="GO" id="GO:0016740">
    <property type="term" value="F:transferase activity"/>
    <property type="evidence" value="ECO:0007669"/>
    <property type="project" value="UniProtKB-KW"/>
</dbReference>
<dbReference type="PANTHER" id="PTHR30287:SF1">
    <property type="entry name" value="INNER MEMBRANE PROTEIN"/>
    <property type="match status" value="1"/>
</dbReference>
<feature type="transmembrane region" description="Helical" evidence="6">
    <location>
        <begin position="263"/>
        <end position="288"/>
    </location>
</feature>
<feature type="transmembrane region" description="Helical" evidence="6">
    <location>
        <begin position="354"/>
        <end position="376"/>
    </location>
</feature>
<feature type="domain" description="ABC3 transporter permease C-terminal" evidence="7">
    <location>
        <begin position="725"/>
        <end position="835"/>
    </location>
</feature>
<name>A0A919CQQ4_9PROT</name>
<dbReference type="Proteomes" id="UP000630353">
    <property type="component" value="Unassembled WGS sequence"/>
</dbReference>
<reference evidence="9" key="2">
    <citation type="submission" date="2020-09" db="EMBL/GenBank/DDBJ databases">
        <authorList>
            <person name="Sun Q."/>
            <person name="Kim S."/>
        </authorList>
    </citation>
    <scope>NUCLEOTIDE SEQUENCE</scope>
    <source>
        <strain evidence="9">KCTC 42651</strain>
    </source>
</reference>
<sequence length="844" mass="87417">MTLPLPLHLPLRLARRELRTGLKGFRIFLACLALGVAAIAAVGSVSSAMMAGIEGDARRLLGGDVDLRLVHRPADAAERAFLEASGRVSAVAEMRAMARTVDGSARTLVELKAVDDAYPLVGAVGLEPAIELDAALAGRDGTFGAVAEQSLADRLGLAVGDRLRLGDATVELRAVLAAEPDRIVTFASFGPRLMVSEAALPATGLVQVGSLIRYHYRIALPAGTAPKPWLERLDDRFPDAGWRPRSLESAAPGFDTFVQRTTLFLTLVGLTSLLVGGVGVAMAVKAYLDGKTETIATLKCLGASRALVFRTYLAVVLVLAAAGTLIGLAVGAAAPIAAAELAGPLLPFDLPVRLYPLPLAVAAAFGLLTALAFSLWPLGRAGQVQAAALFRAVVAPLGGRPAALVIAATAGTVALLAALAVATSQDRAFAGWFVAGSAAAFALFLGAARVVMTAARRAGRPRNPELRIALANLYRPGAPTAGVVLALGLGLTVLIAVALIQANIARQVAERIPEAAPAFFFIDIQPDQATRFQSIVDAIPEVTEVRTTPMVRGRIAAVNGVDAEALSADPDAAWALRGDRGLTYSAEPPEGAEVVAGEWWAPDYAGPPLISFDARIAEGLGVGVGDTVTLNVLGRPITATIANLRRIDWSSMSMNFIFVFAPGTLEAAPHSIVATVRVSDPAAEATVQRRVTDALPNVTAIRVKDAIEAADRILRAVSTAVRATAAVTLVAGILVLAGAVAAGHARRVRDAVVLKVLGATRARILKTYALEYGILGLATAAVAAVVGSGAAYVVVTRVMRSDFVLAPEVVAAVAALATAVTLTFGFAGTWRALGQRPAPLLRNE</sequence>
<keyword evidence="9" id="KW-0808">Transferase</keyword>
<evidence type="ECO:0000256" key="4">
    <source>
        <dbReference type="ARBA" id="ARBA00022989"/>
    </source>
</evidence>
<organism evidence="9 10">
    <name type="scientific">Thalassobaculum fulvum</name>
    <dbReference type="NCBI Taxonomy" id="1633335"/>
    <lineage>
        <taxon>Bacteria</taxon>
        <taxon>Pseudomonadati</taxon>
        <taxon>Pseudomonadota</taxon>
        <taxon>Alphaproteobacteria</taxon>
        <taxon>Rhodospirillales</taxon>
        <taxon>Thalassobaculaceae</taxon>
        <taxon>Thalassobaculum</taxon>
    </lineage>
</organism>
<accession>A0A919CQQ4</accession>
<gene>
    <name evidence="9" type="ORF">GCM10017083_34390</name>
</gene>
<comment type="caution">
    <text evidence="9">The sequence shown here is derived from an EMBL/GenBank/DDBJ whole genome shotgun (WGS) entry which is preliminary data.</text>
</comment>
<dbReference type="Pfam" id="PF12704">
    <property type="entry name" value="MacB_PCD"/>
    <property type="match status" value="1"/>
</dbReference>
<feature type="transmembrane region" description="Helical" evidence="6">
    <location>
        <begin position="723"/>
        <end position="745"/>
    </location>
</feature>
<feature type="transmembrane region" description="Helical" evidence="6">
    <location>
        <begin position="309"/>
        <end position="334"/>
    </location>
</feature>
<evidence type="ECO:0000313" key="9">
    <source>
        <dbReference type="EMBL" id="GHD55448.1"/>
    </source>
</evidence>
<proteinExistence type="predicted"/>
<keyword evidence="5 6" id="KW-0472">Membrane</keyword>
<feature type="transmembrane region" description="Helical" evidence="6">
    <location>
        <begin position="473"/>
        <end position="500"/>
    </location>
</feature>
<evidence type="ECO:0000313" key="10">
    <source>
        <dbReference type="Proteomes" id="UP000630353"/>
    </source>
</evidence>
<dbReference type="Pfam" id="PF02687">
    <property type="entry name" value="FtsX"/>
    <property type="match status" value="2"/>
</dbReference>